<dbReference type="InterPro" id="IPR011576">
    <property type="entry name" value="Pyridox_Oxase_N"/>
</dbReference>
<dbReference type="KEGG" id="ncs:NCAS_0H00180"/>
<dbReference type="SUPFAM" id="SSF50475">
    <property type="entry name" value="FMN-binding split barrel"/>
    <property type="match status" value="1"/>
</dbReference>
<dbReference type="OrthoDB" id="5300823at2759"/>
<reference key="2">
    <citation type="submission" date="2011-08" db="EMBL/GenBank/DDBJ databases">
        <title>Genome sequence of Naumovozyma castellii.</title>
        <authorList>
            <person name="Gordon J.L."/>
            <person name="Armisen D."/>
            <person name="Proux-Wera E."/>
            <person name="OhEigeartaigh S.S."/>
            <person name="Byrne K.P."/>
            <person name="Wolfe K.H."/>
        </authorList>
    </citation>
    <scope>NUCLEOTIDE SEQUENCE</scope>
    <source>
        <strain>Type strain:CBS 4309</strain>
    </source>
</reference>
<dbReference type="InParanoid" id="G0VIK3"/>
<gene>
    <name evidence="2" type="primary">NCAS0H00180</name>
    <name evidence="2" type="ordered locus">NCAS_0H00180</name>
</gene>
<protein>
    <recommendedName>
        <fullName evidence="1">Pyridoxamine 5'-phosphate oxidase N-terminal domain-containing protein</fullName>
    </recommendedName>
</protein>
<dbReference type="OMA" id="HDWISAN"/>
<dbReference type="Gene3D" id="2.30.110.10">
    <property type="entry name" value="Electron Transport, Fmn-binding Protein, Chain A"/>
    <property type="match status" value="1"/>
</dbReference>
<dbReference type="GeneID" id="96905009"/>
<dbReference type="STRING" id="1064592.G0VIK3"/>
<feature type="domain" description="Pyridoxamine 5'-phosphate oxidase N-terminal" evidence="1">
    <location>
        <begin position="7"/>
        <end position="144"/>
    </location>
</feature>
<dbReference type="eggNOG" id="ENOG502S4PT">
    <property type="taxonomic scope" value="Eukaryota"/>
</dbReference>
<dbReference type="RefSeq" id="XP_003677679.1">
    <property type="nucleotide sequence ID" value="XM_003677631.1"/>
</dbReference>
<evidence type="ECO:0000313" key="3">
    <source>
        <dbReference type="Proteomes" id="UP000001640"/>
    </source>
</evidence>
<dbReference type="Pfam" id="PF01243">
    <property type="entry name" value="PNPOx_N"/>
    <property type="match status" value="1"/>
</dbReference>
<sequence>MSSPRFPAELTDLIKTSKYVHVATCSNAAIPSIALMNYIYVPKKDSFRPNVDKRDYIIFATSEDSEKYDNILANPTIALLFHDWITANNLSIRKTDISTDSDTHVERLNNLLEELNQDELNQISATIRGKAHILNSESKESTYYRHLLLKSNPDADIFILGENTATIKVEILSAKVTDSENNKKSYL</sequence>
<keyword evidence="3" id="KW-1185">Reference proteome</keyword>
<dbReference type="HOGENOM" id="CLU_078856_1_0_1"/>
<dbReference type="InterPro" id="IPR052841">
    <property type="entry name" value="PMP_oxidase-like"/>
</dbReference>
<dbReference type="PANTHER" id="PTHR28040">
    <property type="entry name" value="PYRIDOXAMINE 5'-PHOSPHATE OXIDASE YLR456W HOMOLOG-RELATED"/>
    <property type="match status" value="1"/>
</dbReference>
<organism evidence="2 3">
    <name type="scientific">Naumovozyma castellii</name>
    <name type="common">Yeast</name>
    <name type="synonym">Saccharomyces castellii</name>
    <dbReference type="NCBI Taxonomy" id="27288"/>
    <lineage>
        <taxon>Eukaryota</taxon>
        <taxon>Fungi</taxon>
        <taxon>Dikarya</taxon>
        <taxon>Ascomycota</taxon>
        <taxon>Saccharomycotina</taxon>
        <taxon>Saccharomycetes</taxon>
        <taxon>Saccharomycetales</taxon>
        <taxon>Saccharomycetaceae</taxon>
        <taxon>Naumovozyma</taxon>
    </lineage>
</organism>
<dbReference type="AlphaFoldDB" id="G0VIK3"/>
<name>G0VIK3_NAUCA</name>
<reference evidence="2 3" key="1">
    <citation type="journal article" date="2011" name="Proc. Natl. Acad. Sci. U.S.A.">
        <title>Evolutionary erosion of yeast sex chromosomes by mating-type switching accidents.</title>
        <authorList>
            <person name="Gordon J.L."/>
            <person name="Armisen D."/>
            <person name="Proux-Wera E."/>
            <person name="Oheigeartaigh S.S."/>
            <person name="Byrne K.P."/>
            <person name="Wolfe K.H."/>
        </authorList>
    </citation>
    <scope>NUCLEOTIDE SEQUENCE [LARGE SCALE GENOMIC DNA]</scope>
    <source>
        <strain evidence="3">ATCC 76901 / BCRC 22586 / CBS 4309 / NBRC 1992 / NRRL Y-12630</strain>
    </source>
</reference>
<dbReference type="GO" id="GO:0005737">
    <property type="term" value="C:cytoplasm"/>
    <property type="evidence" value="ECO:0007669"/>
    <property type="project" value="TreeGrafter"/>
</dbReference>
<dbReference type="FunCoup" id="G0VIK3">
    <property type="interactions" value="31"/>
</dbReference>
<dbReference type="Proteomes" id="UP000001640">
    <property type="component" value="Chromosome 8"/>
</dbReference>
<dbReference type="EMBL" id="HE576759">
    <property type="protein sequence ID" value="CCC71328.1"/>
    <property type="molecule type" value="Genomic_DNA"/>
</dbReference>
<accession>G0VIK3</accession>
<dbReference type="InterPro" id="IPR012349">
    <property type="entry name" value="Split_barrel_FMN-bd"/>
</dbReference>
<evidence type="ECO:0000313" key="2">
    <source>
        <dbReference type="EMBL" id="CCC71328.1"/>
    </source>
</evidence>
<proteinExistence type="predicted"/>
<evidence type="ECO:0000259" key="1">
    <source>
        <dbReference type="Pfam" id="PF01243"/>
    </source>
</evidence>
<dbReference type="GO" id="GO:0005634">
    <property type="term" value="C:nucleus"/>
    <property type="evidence" value="ECO:0007669"/>
    <property type="project" value="TreeGrafter"/>
</dbReference>
<dbReference type="PANTHER" id="PTHR28040:SF1">
    <property type="entry name" value="PYRIDOXAMINE 5'-PHOSPHATE OXIDASE YLR456W HOMOLOG-RELATED"/>
    <property type="match status" value="1"/>
</dbReference>